<dbReference type="EMBL" id="LAZR01033799">
    <property type="protein sequence ID" value="KKL47082.1"/>
    <property type="molecule type" value="Genomic_DNA"/>
</dbReference>
<feature type="compositionally biased region" description="Basic and acidic residues" evidence="1">
    <location>
        <begin position="7"/>
        <end position="16"/>
    </location>
</feature>
<evidence type="ECO:0000313" key="2">
    <source>
        <dbReference type="EMBL" id="KKL47082.1"/>
    </source>
</evidence>
<accession>A0A0F9F7L2</accession>
<feature type="non-terminal residue" evidence="2">
    <location>
        <position position="1"/>
    </location>
</feature>
<comment type="caution">
    <text evidence="2">The sequence shown here is derived from an EMBL/GenBank/DDBJ whole genome shotgun (WGS) entry which is preliminary data.</text>
</comment>
<organism evidence="2">
    <name type="scientific">marine sediment metagenome</name>
    <dbReference type="NCBI Taxonomy" id="412755"/>
    <lineage>
        <taxon>unclassified sequences</taxon>
        <taxon>metagenomes</taxon>
        <taxon>ecological metagenomes</taxon>
    </lineage>
</organism>
<gene>
    <name evidence="2" type="ORF">LCGC14_2339110</name>
</gene>
<reference evidence="2" key="1">
    <citation type="journal article" date="2015" name="Nature">
        <title>Complex archaea that bridge the gap between prokaryotes and eukaryotes.</title>
        <authorList>
            <person name="Spang A."/>
            <person name="Saw J.H."/>
            <person name="Jorgensen S.L."/>
            <person name="Zaremba-Niedzwiedzka K."/>
            <person name="Martijn J."/>
            <person name="Lind A.E."/>
            <person name="van Eijk R."/>
            <person name="Schleper C."/>
            <person name="Guy L."/>
            <person name="Ettema T.J."/>
        </authorList>
    </citation>
    <scope>NUCLEOTIDE SEQUENCE</scope>
</reference>
<name>A0A0F9F7L2_9ZZZZ</name>
<feature type="compositionally biased region" description="Basic and acidic residues" evidence="1">
    <location>
        <begin position="34"/>
        <end position="44"/>
    </location>
</feature>
<feature type="region of interest" description="Disordered" evidence="1">
    <location>
        <begin position="1"/>
        <end position="44"/>
    </location>
</feature>
<sequence length="44" mass="4882">SQGAKGHLYDQGEMTHDTQPIADSCSRASQRLVLRPDGHRDFAE</sequence>
<evidence type="ECO:0000256" key="1">
    <source>
        <dbReference type="SAM" id="MobiDB-lite"/>
    </source>
</evidence>
<dbReference type="AlphaFoldDB" id="A0A0F9F7L2"/>
<proteinExistence type="predicted"/>
<protein>
    <submittedName>
        <fullName evidence="2">Uncharacterized protein</fullName>
    </submittedName>
</protein>